<feature type="chain" id="PRO_5043630092" description="Fe2OG dioxygenase domain-containing protein" evidence="7">
    <location>
        <begin position="26"/>
        <end position="256"/>
    </location>
</feature>
<dbReference type="InterPro" id="IPR006620">
    <property type="entry name" value="Pro_4_hyd_alph"/>
</dbReference>
<feature type="domain" description="Fe2OG dioxygenase" evidence="8">
    <location>
        <begin position="161"/>
        <end position="256"/>
    </location>
</feature>
<dbReference type="InterPro" id="IPR044862">
    <property type="entry name" value="Pro_4_hyd_alph_FE2OG_OXY"/>
</dbReference>
<dbReference type="InterPro" id="IPR045054">
    <property type="entry name" value="P4HA-like"/>
</dbReference>
<proteinExistence type="predicted"/>
<dbReference type="Gene3D" id="2.60.120.620">
    <property type="entry name" value="q2cbj1_9rhob like domain"/>
    <property type="match status" value="1"/>
</dbReference>
<evidence type="ECO:0000256" key="4">
    <source>
        <dbReference type="ARBA" id="ARBA00022964"/>
    </source>
</evidence>
<dbReference type="PANTHER" id="PTHR10869:SF210">
    <property type="entry name" value="FE2OG DIOXYGENASE DOMAIN-CONTAINING PROTEIN"/>
    <property type="match status" value="1"/>
</dbReference>
<dbReference type="SMART" id="SM00702">
    <property type="entry name" value="P4Hc"/>
    <property type="match status" value="1"/>
</dbReference>
<keyword evidence="5" id="KW-0560">Oxidoreductase</keyword>
<reference evidence="9" key="1">
    <citation type="submission" date="2023-10" db="EMBL/GenBank/DDBJ databases">
        <title>Genome assembly of Pristionchus species.</title>
        <authorList>
            <person name="Yoshida K."/>
            <person name="Sommer R.J."/>
        </authorList>
    </citation>
    <scope>NUCLEOTIDE SEQUENCE</scope>
    <source>
        <strain evidence="9">RS0144</strain>
    </source>
</reference>
<feature type="non-terminal residue" evidence="9">
    <location>
        <position position="1"/>
    </location>
</feature>
<protein>
    <recommendedName>
        <fullName evidence="8">Fe2OG dioxygenase domain-containing protein</fullName>
    </recommendedName>
</protein>
<accession>A0AAV5SPA2</accession>
<evidence type="ECO:0000256" key="2">
    <source>
        <dbReference type="ARBA" id="ARBA00022723"/>
    </source>
</evidence>
<keyword evidence="6" id="KW-0408">Iron</keyword>
<keyword evidence="3" id="KW-0847">Vitamin C</keyword>
<keyword evidence="7" id="KW-0732">Signal</keyword>
<dbReference type="EMBL" id="BTSX01000002">
    <property type="protein sequence ID" value="GMS84963.1"/>
    <property type="molecule type" value="Genomic_DNA"/>
</dbReference>
<gene>
    <name evidence="9" type="ORF">PENTCL1PPCAC_7138</name>
</gene>
<dbReference type="GO" id="GO:0031418">
    <property type="term" value="F:L-ascorbic acid binding"/>
    <property type="evidence" value="ECO:0007669"/>
    <property type="project" value="UniProtKB-KW"/>
</dbReference>
<dbReference type="GO" id="GO:0004656">
    <property type="term" value="F:procollagen-proline 4-dioxygenase activity"/>
    <property type="evidence" value="ECO:0007669"/>
    <property type="project" value="TreeGrafter"/>
</dbReference>
<sequence length="256" mass="29060">FPPSHGLFPMRGALVTLLFISGVRSHGSVDQALLDEIKNNPHWNEQYIDTCSGDKIGEQAGLQCHIYRIFLYTVKVEVRSLEPFLIVRKEFIPTDYTDAFLEEIRKEELAIQTTVNQKTGKNAPSVCRNTNGAFLPHHRYGISSKIFRHIQQRFPSIDFRKAEQFQVLSYNSGGHYAPHFDYLDYASEEVASRCQWYREGGNRLMTFLFIMKTADKGGGTVFPRIATSVLPTKGDAIVWLNMEADNGKLQQSLHGA</sequence>
<comment type="cofactor">
    <cofactor evidence="1">
        <name>L-ascorbate</name>
        <dbReference type="ChEBI" id="CHEBI:38290"/>
    </cofactor>
</comment>
<keyword evidence="2" id="KW-0479">Metal-binding</keyword>
<dbReference type="GO" id="GO:0005506">
    <property type="term" value="F:iron ion binding"/>
    <property type="evidence" value="ECO:0007669"/>
    <property type="project" value="InterPro"/>
</dbReference>
<evidence type="ECO:0000256" key="1">
    <source>
        <dbReference type="ARBA" id="ARBA00001961"/>
    </source>
</evidence>
<dbReference type="PROSITE" id="PS51471">
    <property type="entry name" value="FE2OG_OXY"/>
    <property type="match status" value="1"/>
</dbReference>
<dbReference type="PANTHER" id="PTHR10869">
    <property type="entry name" value="PROLYL 4-HYDROXYLASE ALPHA SUBUNIT"/>
    <property type="match status" value="1"/>
</dbReference>
<evidence type="ECO:0000256" key="5">
    <source>
        <dbReference type="ARBA" id="ARBA00023002"/>
    </source>
</evidence>
<evidence type="ECO:0000313" key="10">
    <source>
        <dbReference type="Proteomes" id="UP001432027"/>
    </source>
</evidence>
<dbReference type="GO" id="GO:0005783">
    <property type="term" value="C:endoplasmic reticulum"/>
    <property type="evidence" value="ECO:0007669"/>
    <property type="project" value="TreeGrafter"/>
</dbReference>
<evidence type="ECO:0000256" key="6">
    <source>
        <dbReference type="ARBA" id="ARBA00023004"/>
    </source>
</evidence>
<dbReference type="Pfam" id="PF13640">
    <property type="entry name" value="2OG-FeII_Oxy_3"/>
    <property type="match status" value="1"/>
</dbReference>
<dbReference type="Proteomes" id="UP001432027">
    <property type="component" value="Unassembled WGS sequence"/>
</dbReference>
<keyword evidence="10" id="KW-1185">Reference proteome</keyword>
<evidence type="ECO:0000256" key="3">
    <source>
        <dbReference type="ARBA" id="ARBA00022896"/>
    </source>
</evidence>
<name>A0AAV5SPA2_9BILA</name>
<comment type="caution">
    <text evidence="9">The sequence shown here is derived from an EMBL/GenBank/DDBJ whole genome shotgun (WGS) entry which is preliminary data.</text>
</comment>
<evidence type="ECO:0000256" key="7">
    <source>
        <dbReference type="SAM" id="SignalP"/>
    </source>
</evidence>
<organism evidence="9 10">
    <name type="scientific">Pristionchus entomophagus</name>
    <dbReference type="NCBI Taxonomy" id="358040"/>
    <lineage>
        <taxon>Eukaryota</taxon>
        <taxon>Metazoa</taxon>
        <taxon>Ecdysozoa</taxon>
        <taxon>Nematoda</taxon>
        <taxon>Chromadorea</taxon>
        <taxon>Rhabditida</taxon>
        <taxon>Rhabditina</taxon>
        <taxon>Diplogasteromorpha</taxon>
        <taxon>Diplogasteroidea</taxon>
        <taxon>Neodiplogasteridae</taxon>
        <taxon>Pristionchus</taxon>
    </lineage>
</organism>
<evidence type="ECO:0000313" key="9">
    <source>
        <dbReference type="EMBL" id="GMS84963.1"/>
    </source>
</evidence>
<dbReference type="InterPro" id="IPR005123">
    <property type="entry name" value="Oxoglu/Fe-dep_dioxygenase_dom"/>
</dbReference>
<evidence type="ECO:0000259" key="8">
    <source>
        <dbReference type="PROSITE" id="PS51471"/>
    </source>
</evidence>
<feature type="signal peptide" evidence="7">
    <location>
        <begin position="1"/>
        <end position="25"/>
    </location>
</feature>
<dbReference type="AlphaFoldDB" id="A0AAV5SPA2"/>
<keyword evidence="4" id="KW-0223">Dioxygenase</keyword>